<name>A0A811UMD8_CERCA</name>
<accession>A0A811UMD8</accession>
<protein>
    <submittedName>
        <fullName evidence="2">(Mediterranean fruit fly) hypothetical protein</fullName>
    </submittedName>
</protein>
<dbReference type="AlphaFoldDB" id="A0A811UMD8"/>
<evidence type="ECO:0000256" key="1">
    <source>
        <dbReference type="SAM" id="Phobius"/>
    </source>
</evidence>
<keyword evidence="3" id="KW-1185">Reference proteome</keyword>
<keyword evidence="1" id="KW-0472">Membrane</keyword>
<gene>
    <name evidence="2" type="ORF">CCAP1982_LOCUS8452</name>
</gene>
<evidence type="ECO:0000313" key="2">
    <source>
        <dbReference type="EMBL" id="CAD6999944.1"/>
    </source>
</evidence>
<reference evidence="2" key="1">
    <citation type="submission" date="2020-11" db="EMBL/GenBank/DDBJ databases">
        <authorList>
            <person name="Whitehead M."/>
        </authorList>
    </citation>
    <scope>NUCLEOTIDE SEQUENCE</scope>
    <source>
        <strain evidence="2">EGII</strain>
    </source>
</reference>
<dbReference type="Proteomes" id="UP000606786">
    <property type="component" value="Unassembled WGS sequence"/>
</dbReference>
<dbReference type="OrthoDB" id="7845758at2759"/>
<comment type="caution">
    <text evidence="2">The sequence shown here is derived from an EMBL/GenBank/DDBJ whole genome shotgun (WGS) entry which is preliminary data.</text>
</comment>
<keyword evidence="1" id="KW-0812">Transmembrane</keyword>
<proteinExistence type="predicted"/>
<dbReference type="EMBL" id="CAJHJT010000012">
    <property type="protein sequence ID" value="CAD6999944.1"/>
    <property type="molecule type" value="Genomic_DNA"/>
</dbReference>
<feature type="transmembrane region" description="Helical" evidence="1">
    <location>
        <begin position="34"/>
        <end position="55"/>
    </location>
</feature>
<evidence type="ECO:0000313" key="3">
    <source>
        <dbReference type="Proteomes" id="UP000606786"/>
    </source>
</evidence>
<keyword evidence="1" id="KW-1133">Transmembrane helix</keyword>
<organism evidence="2 3">
    <name type="scientific">Ceratitis capitata</name>
    <name type="common">Mediterranean fruit fly</name>
    <name type="synonym">Tephritis capitata</name>
    <dbReference type="NCBI Taxonomy" id="7213"/>
    <lineage>
        <taxon>Eukaryota</taxon>
        <taxon>Metazoa</taxon>
        <taxon>Ecdysozoa</taxon>
        <taxon>Arthropoda</taxon>
        <taxon>Hexapoda</taxon>
        <taxon>Insecta</taxon>
        <taxon>Pterygota</taxon>
        <taxon>Neoptera</taxon>
        <taxon>Endopterygota</taxon>
        <taxon>Diptera</taxon>
        <taxon>Brachycera</taxon>
        <taxon>Muscomorpha</taxon>
        <taxon>Tephritoidea</taxon>
        <taxon>Tephritidae</taxon>
        <taxon>Ceratitis</taxon>
        <taxon>Ceratitis</taxon>
    </lineage>
</organism>
<sequence>MKSTDTKANVRLLKTLALAISTSGKPFVLTGFNYFSVSLTAVLKILQGAGSYFTFLTSMR</sequence>